<dbReference type="Pfam" id="PF00251">
    <property type="entry name" value="Glyco_hydro_32N"/>
    <property type="match status" value="1"/>
</dbReference>
<dbReference type="GO" id="GO:0004553">
    <property type="term" value="F:hydrolase activity, hydrolyzing O-glycosyl compounds"/>
    <property type="evidence" value="ECO:0007669"/>
    <property type="project" value="InterPro"/>
</dbReference>
<dbReference type="SUPFAM" id="SSF75005">
    <property type="entry name" value="Arabinanase/levansucrase/invertase"/>
    <property type="match status" value="1"/>
</dbReference>
<dbReference type="InterPro" id="IPR018053">
    <property type="entry name" value="Glyco_hydro_32_AS"/>
</dbReference>
<dbReference type="PROSITE" id="PS00609">
    <property type="entry name" value="GLYCOSYL_HYDROL_F32"/>
    <property type="match status" value="1"/>
</dbReference>
<sequence length="191" mass="20944">MSSSSTTHAMNGKQHLQHGRHGRTAYHFQPAKNWMNDPNGPLYHNGMYRFFYQYTRMTRCSAPASSPGVTPVSGDLVNWAFLGTALDPTSSFDVDGCWSGSTTTLPDGRIAILYTGRDADEVQVQNVAFAKNPSDLLLREWDKTSFNPIIPQPADVTGNNFRDPTTAWLGRDGLCVTPDSGACDLVTVEQA</sequence>
<gene>
    <name evidence="7" type="ORF">PVAP13_7NG427900</name>
</gene>
<evidence type="ECO:0000256" key="2">
    <source>
        <dbReference type="ARBA" id="ARBA00022801"/>
    </source>
</evidence>
<evidence type="ECO:0000313" key="7">
    <source>
        <dbReference type="EMBL" id="KAG2569556.1"/>
    </source>
</evidence>
<comment type="similarity">
    <text evidence="1">Belongs to the glycosyl hydrolase 32 family.</text>
</comment>
<feature type="region of interest" description="Disordered" evidence="5">
    <location>
        <begin position="1"/>
        <end position="22"/>
    </location>
</feature>
<dbReference type="GO" id="GO:0005975">
    <property type="term" value="P:carbohydrate metabolic process"/>
    <property type="evidence" value="ECO:0007669"/>
    <property type="project" value="InterPro"/>
</dbReference>
<dbReference type="PANTHER" id="PTHR31953">
    <property type="entry name" value="BETA-FRUCTOFURANOSIDASE, INSOLUBLE ISOENZYME CWINV1-RELATED"/>
    <property type="match status" value="1"/>
</dbReference>
<name>A0A8T0QFP2_PANVG</name>
<evidence type="ECO:0000256" key="4">
    <source>
        <dbReference type="ARBA" id="ARBA00023295"/>
    </source>
</evidence>
<evidence type="ECO:0000313" key="8">
    <source>
        <dbReference type="Proteomes" id="UP000823388"/>
    </source>
</evidence>
<dbReference type="Gene3D" id="2.115.10.20">
    <property type="entry name" value="Glycosyl hydrolase domain, family 43"/>
    <property type="match status" value="1"/>
</dbReference>
<evidence type="ECO:0000259" key="6">
    <source>
        <dbReference type="Pfam" id="PF00251"/>
    </source>
</evidence>
<evidence type="ECO:0000256" key="5">
    <source>
        <dbReference type="SAM" id="MobiDB-lite"/>
    </source>
</evidence>
<dbReference type="InterPro" id="IPR050551">
    <property type="entry name" value="Fructan_Metab_Enzymes"/>
</dbReference>
<dbReference type="EMBL" id="CM029050">
    <property type="protein sequence ID" value="KAG2569556.1"/>
    <property type="molecule type" value="Genomic_DNA"/>
</dbReference>
<organism evidence="7 8">
    <name type="scientific">Panicum virgatum</name>
    <name type="common">Blackwell switchgrass</name>
    <dbReference type="NCBI Taxonomy" id="38727"/>
    <lineage>
        <taxon>Eukaryota</taxon>
        <taxon>Viridiplantae</taxon>
        <taxon>Streptophyta</taxon>
        <taxon>Embryophyta</taxon>
        <taxon>Tracheophyta</taxon>
        <taxon>Spermatophyta</taxon>
        <taxon>Magnoliopsida</taxon>
        <taxon>Liliopsida</taxon>
        <taxon>Poales</taxon>
        <taxon>Poaceae</taxon>
        <taxon>PACMAD clade</taxon>
        <taxon>Panicoideae</taxon>
        <taxon>Panicodae</taxon>
        <taxon>Paniceae</taxon>
        <taxon>Panicinae</taxon>
        <taxon>Panicum</taxon>
        <taxon>Panicum sect. Hiantes</taxon>
    </lineage>
</organism>
<dbReference type="InterPro" id="IPR013148">
    <property type="entry name" value="Glyco_hydro_32_N"/>
</dbReference>
<keyword evidence="8" id="KW-1185">Reference proteome</keyword>
<dbReference type="SMART" id="SM00640">
    <property type="entry name" value="Glyco_32"/>
    <property type="match status" value="1"/>
</dbReference>
<evidence type="ECO:0000256" key="1">
    <source>
        <dbReference type="ARBA" id="ARBA00009902"/>
    </source>
</evidence>
<proteinExistence type="inferred from homology"/>
<dbReference type="InterPro" id="IPR001362">
    <property type="entry name" value="Glyco_hydro_32"/>
</dbReference>
<feature type="domain" description="Glycosyl hydrolase family 32 N-terminal" evidence="6">
    <location>
        <begin position="27"/>
        <end position="172"/>
    </location>
</feature>
<evidence type="ECO:0000256" key="3">
    <source>
        <dbReference type="ARBA" id="ARBA00023180"/>
    </source>
</evidence>
<dbReference type="InterPro" id="IPR023296">
    <property type="entry name" value="Glyco_hydro_beta-prop_sf"/>
</dbReference>
<dbReference type="Proteomes" id="UP000823388">
    <property type="component" value="Chromosome 7N"/>
</dbReference>
<protein>
    <recommendedName>
        <fullName evidence="6">Glycosyl hydrolase family 32 N-terminal domain-containing protein</fullName>
    </recommendedName>
</protein>
<accession>A0A8T0QFP2</accession>
<keyword evidence="3" id="KW-0325">Glycoprotein</keyword>
<reference evidence="7" key="1">
    <citation type="submission" date="2020-05" db="EMBL/GenBank/DDBJ databases">
        <title>WGS assembly of Panicum virgatum.</title>
        <authorList>
            <person name="Lovell J.T."/>
            <person name="Jenkins J."/>
            <person name="Shu S."/>
            <person name="Juenger T.E."/>
            <person name="Schmutz J."/>
        </authorList>
    </citation>
    <scope>NUCLEOTIDE SEQUENCE</scope>
    <source>
        <strain evidence="7">AP13</strain>
    </source>
</reference>
<keyword evidence="4" id="KW-0326">Glycosidase</keyword>
<comment type="caution">
    <text evidence="7">The sequence shown here is derived from an EMBL/GenBank/DDBJ whole genome shotgun (WGS) entry which is preliminary data.</text>
</comment>
<keyword evidence="2" id="KW-0378">Hydrolase</keyword>
<dbReference type="AlphaFoldDB" id="A0A8T0QFP2"/>